<dbReference type="STRING" id="230819.A0A5C3L080"/>
<dbReference type="Proteomes" id="UP000307440">
    <property type="component" value="Unassembled WGS sequence"/>
</dbReference>
<proteinExistence type="predicted"/>
<name>A0A5C3L080_COPMA</name>
<dbReference type="EMBL" id="ML210180">
    <property type="protein sequence ID" value="TFK25987.1"/>
    <property type="molecule type" value="Genomic_DNA"/>
</dbReference>
<feature type="compositionally biased region" description="Polar residues" evidence="1">
    <location>
        <begin position="7"/>
        <end position="23"/>
    </location>
</feature>
<reference evidence="2 3" key="1">
    <citation type="journal article" date="2019" name="Nat. Ecol. Evol.">
        <title>Megaphylogeny resolves global patterns of mushroom evolution.</title>
        <authorList>
            <person name="Varga T."/>
            <person name="Krizsan K."/>
            <person name="Foldi C."/>
            <person name="Dima B."/>
            <person name="Sanchez-Garcia M."/>
            <person name="Sanchez-Ramirez S."/>
            <person name="Szollosi G.J."/>
            <person name="Szarkandi J.G."/>
            <person name="Papp V."/>
            <person name="Albert L."/>
            <person name="Andreopoulos W."/>
            <person name="Angelini C."/>
            <person name="Antonin V."/>
            <person name="Barry K.W."/>
            <person name="Bougher N.L."/>
            <person name="Buchanan P."/>
            <person name="Buyck B."/>
            <person name="Bense V."/>
            <person name="Catcheside P."/>
            <person name="Chovatia M."/>
            <person name="Cooper J."/>
            <person name="Damon W."/>
            <person name="Desjardin D."/>
            <person name="Finy P."/>
            <person name="Geml J."/>
            <person name="Haridas S."/>
            <person name="Hughes K."/>
            <person name="Justo A."/>
            <person name="Karasinski D."/>
            <person name="Kautmanova I."/>
            <person name="Kiss B."/>
            <person name="Kocsube S."/>
            <person name="Kotiranta H."/>
            <person name="LaButti K.M."/>
            <person name="Lechner B.E."/>
            <person name="Liimatainen K."/>
            <person name="Lipzen A."/>
            <person name="Lukacs Z."/>
            <person name="Mihaltcheva S."/>
            <person name="Morgado L.N."/>
            <person name="Niskanen T."/>
            <person name="Noordeloos M.E."/>
            <person name="Ohm R.A."/>
            <person name="Ortiz-Santana B."/>
            <person name="Ovrebo C."/>
            <person name="Racz N."/>
            <person name="Riley R."/>
            <person name="Savchenko A."/>
            <person name="Shiryaev A."/>
            <person name="Soop K."/>
            <person name="Spirin V."/>
            <person name="Szebenyi C."/>
            <person name="Tomsovsky M."/>
            <person name="Tulloss R.E."/>
            <person name="Uehling J."/>
            <person name="Grigoriev I.V."/>
            <person name="Vagvolgyi C."/>
            <person name="Papp T."/>
            <person name="Martin F.M."/>
            <person name="Miettinen O."/>
            <person name="Hibbett D.S."/>
            <person name="Nagy L.G."/>
        </authorList>
    </citation>
    <scope>NUCLEOTIDE SEQUENCE [LARGE SCALE GENOMIC DNA]</scope>
    <source>
        <strain evidence="2 3">CBS 121175</strain>
    </source>
</reference>
<feature type="region of interest" description="Disordered" evidence="1">
    <location>
        <begin position="185"/>
        <end position="205"/>
    </location>
</feature>
<accession>A0A5C3L080</accession>
<keyword evidence="3" id="KW-1185">Reference proteome</keyword>
<sequence length="392" mass="41770">MVAATRSGGTPNKNVDSPTTTPSRKAPQCNKCKRPRAGHPRSGCPFVDSPTVPRQSDSEDTANGSFAPAPPSPARRKTRKLGTDLNEAMGSMTLGSPGNFKTEEDKKILQNRRRSRPSGVNPLKRSDTILSLTTSSQELVENLLRPGVLSDETDTEGNGEATGEKNQRPSRVVKWQETLIQAAFDGRNGGLPRPKSSTSSPMPGTLITPNASFFVSSDSIAEEKPRVPIATRPTETSFSSNTSVPQTSPLREVKPLARSMSMEERQMFVSCLGAASNLRATIYVLPKADIEEVARAALDIGFAAHIATNENEDDDQALLILGSQEVEVEKLTKRIEEVEEAKQGGRVTCSASSSSPSYTPEKPRSTSTSAFKAAAGGAVVGAVGLWAGLAFS</sequence>
<gene>
    <name evidence="2" type="ORF">FA15DRAFT_321386</name>
</gene>
<dbReference type="OrthoDB" id="3263613at2759"/>
<evidence type="ECO:0000313" key="2">
    <source>
        <dbReference type="EMBL" id="TFK25987.1"/>
    </source>
</evidence>
<dbReference type="AlphaFoldDB" id="A0A5C3L080"/>
<protein>
    <submittedName>
        <fullName evidence="2">Uncharacterized protein</fullName>
    </submittedName>
</protein>
<feature type="region of interest" description="Disordered" evidence="1">
    <location>
        <begin position="1"/>
        <end position="128"/>
    </location>
</feature>
<organism evidence="2 3">
    <name type="scientific">Coprinopsis marcescibilis</name>
    <name type="common">Agaric fungus</name>
    <name type="synonym">Psathyrella marcescibilis</name>
    <dbReference type="NCBI Taxonomy" id="230819"/>
    <lineage>
        <taxon>Eukaryota</taxon>
        <taxon>Fungi</taxon>
        <taxon>Dikarya</taxon>
        <taxon>Basidiomycota</taxon>
        <taxon>Agaricomycotina</taxon>
        <taxon>Agaricomycetes</taxon>
        <taxon>Agaricomycetidae</taxon>
        <taxon>Agaricales</taxon>
        <taxon>Agaricineae</taxon>
        <taxon>Psathyrellaceae</taxon>
        <taxon>Coprinopsis</taxon>
    </lineage>
</organism>
<feature type="compositionally biased region" description="Polar residues" evidence="1">
    <location>
        <begin position="195"/>
        <end position="205"/>
    </location>
</feature>
<evidence type="ECO:0000256" key="1">
    <source>
        <dbReference type="SAM" id="MobiDB-lite"/>
    </source>
</evidence>
<feature type="region of interest" description="Disordered" evidence="1">
    <location>
        <begin position="147"/>
        <end position="171"/>
    </location>
</feature>
<feature type="region of interest" description="Disordered" evidence="1">
    <location>
        <begin position="342"/>
        <end position="369"/>
    </location>
</feature>
<evidence type="ECO:0000313" key="3">
    <source>
        <dbReference type="Proteomes" id="UP000307440"/>
    </source>
</evidence>